<dbReference type="GO" id="GO:0005737">
    <property type="term" value="C:cytoplasm"/>
    <property type="evidence" value="ECO:0007669"/>
    <property type="project" value="TreeGrafter"/>
</dbReference>
<proteinExistence type="predicted"/>
<dbReference type="SUPFAM" id="SSF56300">
    <property type="entry name" value="Metallo-dependent phosphatases"/>
    <property type="match status" value="1"/>
</dbReference>
<evidence type="ECO:0000256" key="1">
    <source>
        <dbReference type="SAM" id="MobiDB-lite"/>
    </source>
</evidence>
<dbReference type="InterPro" id="IPR004843">
    <property type="entry name" value="Calcineurin-like_PHP"/>
</dbReference>
<reference evidence="3 4" key="1">
    <citation type="submission" date="2016-02" db="EMBL/GenBank/DDBJ databases">
        <title>Biosynthesis of antibiotic leucinostatins and their inhibition on Phytophthora in bio-control Purpureocillium lilacinum.</title>
        <authorList>
            <person name="Wang G."/>
            <person name="Liu Z."/>
            <person name="Lin R."/>
            <person name="Li E."/>
            <person name="Mao Z."/>
            <person name="Ling J."/>
            <person name="Yin W."/>
            <person name="Xie B."/>
        </authorList>
    </citation>
    <scope>NUCLEOTIDE SEQUENCE [LARGE SCALE GENOMIC DNA]</scope>
    <source>
        <strain evidence="3">PLFJ-1</strain>
    </source>
</reference>
<dbReference type="STRING" id="33203.A0A179HX94"/>
<feature type="region of interest" description="Disordered" evidence="1">
    <location>
        <begin position="293"/>
        <end position="333"/>
    </location>
</feature>
<dbReference type="GO" id="GO:0016791">
    <property type="term" value="F:phosphatase activity"/>
    <property type="evidence" value="ECO:0007669"/>
    <property type="project" value="TreeGrafter"/>
</dbReference>
<organism evidence="3 4">
    <name type="scientific">Purpureocillium lilacinum</name>
    <name type="common">Paecilomyces lilacinus</name>
    <dbReference type="NCBI Taxonomy" id="33203"/>
    <lineage>
        <taxon>Eukaryota</taxon>
        <taxon>Fungi</taxon>
        <taxon>Dikarya</taxon>
        <taxon>Ascomycota</taxon>
        <taxon>Pezizomycotina</taxon>
        <taxon>Sordariomycetes</taxon>
        <taxon>Hypocreomycetidae</taxon>
        <taxon>Hypocreales</taxon>
        <taxon>Ophiocordycipitaceae</taxon>
        <taxon>Purpureocillium</taxon>
    </lineage>
</organism>
<dbReference type="GO" id="GO:0006798">
    <property type="term" value="P:polyphosphate catabolic process"/>
    <property type="evidence" value="ECO:0007669"/>
    <property type="project" value="TreeGrafter"/>
</dbReference>
<dbReference type="GO" id="GO:0000298">
    <property type="term" value="F:endopolyphosphatase activity"/>
    <property type="evidence" value="ECO:0007669"/>
    <property type="project" value="TreeGrafter"/>
</dbReference>
<dbReference type="CDD" id="cd00144">
    <property type="entry name" value="MPP_PPP_family"/>
    <property type="match status" value="1"/>
</dbReference>
<evidence type="ECO:0000259" key="2">
    <source>
        <dbReference type="Pfam" id="PF00149"/>
    </source>
</evidence>
<dbReference type="AlphaFoldDB" id="A0A179HX94"/>
<dbReference type="KEGG" id="plj:28882312"/>
<feature type="domain" description="Calcineurin-like phosphoesterase" evidence="2">
    <location>
        <begin position="125"/>
        <end position="315"/>
    </location>
</feature>
<gene>
    <name evidence="3" type="ORF">VFPFJ_00177</name>
</gene>
<dbReference type="OrthoDB" id="10267127at2759"/>
<dbReference type="InterPro" id="IPR050126">
    <property type="entry name" value="Ap4A_hydrolase"/>
</dbReference>
<accession>A0A179HX94</accession>
<dbReference type="OMA" id="WLDTCPV"/>
<dbReference type="Pfam" id="PF00149">
    <property type="entry name" value="Metallophos"/>
    <property type="match status" value="1"/>
</dbReference>
<dbReference type="Proteomes" id="UP000078340">
    <property type="component" value="Unassembled WGS sequence"/>
</dbReference>
<dbReference type="Gene3D" id="3.60.21.10">
    <property type="match status" value="1"/>
</dbReference>
<evidence type="ECO:0000313" key="3">
    <source>
        <dbReference type="EMBL" id="OAQ94069.1"/>
    </source>
</evidence>
<protein>
    <submittedName>
        <fullName evidence="3">Ser/thr protein phosphatase family</fullName>
    </submittedName>
</protein>
<comment type="caution">
    <text evidence="3">The sequence shown here is derived from an EMBL/GenBank/DDBJ whole genome shotgun (WGS) entry which is preliminary data.</text>
</comment>
<feature type="region of interest" description="Disordered" evidence="1">
    <location>
        <begin position="43"/>
        <end position="70"/>
    </location>
</feature>
<dbReference type="InterPro" id="IPR029052">
    <property type="entry name" value="Metallo-depent_PP-like"/>
</dbReference>
<dbReference type="PANTHER" id="PTHR42850:SF4">
    <property type="entry name" value="ZINC-DEPENDENT ENDOPOLYPHOSPHATASE"/>
    <property type="match status" value="1"/>
</dbReference>
<dbReference type="PANTHER" id="PTHR42850">
    <property type="entry name" value="METALLOPHOSPHOESTERASE"/>
    <property type="match status" value="1"/>
</dbReference>
<dbReference type="EMBL" id="LSBI01000001">
    <property type="protein sequence ID" value="OAQ94069.1"/>
    <property type="molecule type" value="Genomic_DNA"/>
</dbReference>
<sequence>MGAYHQALHRALVFAATFFFLAGVYLCTTRLFNDSPVTNNPGGAFGGGGSSSSNSKGGVDRTNPPPALGNNIMLDGADGHDDALKPGAADLPMSYGQYARPGYDNVTLLGALPAAVLPTPSNGRRLVVVGDIHGMDVELDELLAKARFNPATDHVVSVGDMVNKGPGSAAVVARLMALGASAVRGNNEDRVLLAHAERAHLSGVSAAELAATEDDALAHHRGEAEDLAVARALSPEQVAWLAALPVILTAEPLPLYVVHAGLVPGVRLEKQDPWAVMNMRTLRYPLEELRRQERKEVNPNIGASSPKKKKKKKDEAPGSGDTESDDATDSDADAQADRSVAIPIEDHSGRKWTSAWDKHQKRLARDQRRTVIYGHDAKRGFVQGKHVFGLDSGCVYGGALTAMIIEGSDARADAGWKHTVLQVVCRQGMRNKS</sequence>
<feature type="compositionally biased region" description="Acidic residues" evidence="1">
    <location>
        <begin position="322"/>
        <end position="333"/>
    </location>
</feature>
<dbReference type="GeneID" id="28882312"/>
<name>A0A179HX94_PURLI</name>
<evidence type="ECO:0000313" key="4">
    <source>
        <dbReference type="Proteomes" id="UP000078340"/>
    </source>
</evidence>